<comment type="caution">
    <text evidence="4">The sequence shown here is derived from an EMBL/GenBank/DDBJ whole genome shotgun (WGS) entry which is preliminary data.</text>
</comment>
<dbReference type="InterPro" id="IPR033749">
    <property type="entry name" value="Polyprenyl_synt_CS"/>
</dbReference>
<protein>
    <submittedName>
        <fullName evidence="4">Uncharacterized protein</fullName>
    </submittedName>
</protein>
<proteinExistence type="inferred from homology"/>
<dbReference type="Gene3D" id="1.10.600.10">
    <property type="entry name" value="Farnesyl Diphosphate Synthase"/>
    <property type="match status" value="1"/>
</dbReference>
<dbReference type="InterPro" id="IPR008949">
    <property type="entry name" value="Isoprenoid_synthase_dom_sf"/>
</dbReference>
<evidence type="ECO:0000256" key="1">
    <source>
        <dbReference type="ARBA" id="ARBA00022723"/>
    </source>
</evidence>
<dbReference type="Proteomes" id="UP001295684">
    <property type="component" value="Unassembled WGS sequence"/>
</dbReference>
<keyword evidence="1" id="KW-0479">Metal-binding</keyword>
<dbReference type="PANTHER" id="PTHR12001:SF44">
    <property type="entry name" value="GERANYLGERANYL PYROPHOSPHATE SYNTHASE"/>
    <property type="match status" value="1"/>
</dbReference>
<comment type="similarity">
    <text evidence="3">Belongs to the FPP/GGPP synthase family.</text>
</comment>
<dbReference type="PROSITE" id="PS00723">
    <property type="entry name" value="POLYPRENYL_SYNTHASE_1"/>
    <property type="match status" value="1"/>
</dbReference>
<evidence type="ECO:0000313" key="5">
    <source>
        <dbReference type="Proteomes" id="UP001295684"/>
    </source>
</evidence>
<evidence type="ECO:0000256" key="2">
    <source>
        <dbReference type="ARBA" id="ARBA00022842"/>
    </source>
</evidence>
<dbReference type="EMBL" id="CAMPGE010004208">
    <property type="protein sequence ID" value="CAI2363056.1"/>
    <property type="molecule type" value="Genomic_DNA"/>
</dbReference>
<dbReference type="SUPFAM" id="SSF48576">
    <property type="entry name" value="Terpenoid synthases"/>
    <property type="match status" value="1"/>
</dbReference>
<organism evidence="4 5">
    <name type="scientific">Euplotes crassus</name>
    <dbReference type="NCBI Taxonomy" id="5936"/>
    <lineage>
        <taxon>Eukaryota</taxon>
        <taxon>Sar</taxon>
        <taxon>Alveolata</taxon>
        <taxon>Ciliophora</taxon>
        <taxon>Intramacronucleata</taxon>
        <taxon>Spirotrichea</taxon>
        <taxon>Hypotrichia</taxon>
        <taxon>Euplotida</taxon>
        <taxon>Euplotidae</taxon>
        <taxon>Moneuplotes</taxon>
    </lineage>
</organism>
<gene>
    <name evidence="4" type="ORF">ECRASSUSDP1_LOCUS4386</name>
</gene>
<reference evidence="4" key="1">
    <citation type="submission" date="2023-07" db="EMBL/GenBank/DDBJ databases">
        <authorList>
            <consortium name="AG Swart"/>
            <person name="Singh M."/>
            <person name="Singh A."/>
            <person name="Seah K."/>
            <person name="Emmerich C."/>
        </authorList>
    </citation>
    <scope>NUCLEOTIDE SEQUENCE</scope>
    <source>
        <strain evidence="4">DP1</strain>
    </source>
</reference>
<keyword evidence="2" id="KW-0460">Magnesium</keyword>
<dbReference type="SFLD" id="SFLDS00005">
    <property type="entry name" value="Isoprenoid_Synthase_Type_I"/>
    <property type="match status" value="1"/>
</dbReference>
<evidence type="ECO:0000256" key="3">
    <source>
        <dbReference type="RuleBase" id="RU004466"/>
    </source>
</evidence>
<dbReference type="GO" id="GO:0004659">
    <property type="term" value="F:prenyltransferase activity"/>
    <property type="evidence" value="ECO:0007669"/>
    <property type="project" value="InterPro"/>
</dbReference>
<keyword evidence="3" id="KW-0808">Transferase</keyword>
<dbReference type="InterPro" id="IPR000092">
    <property type="entry name" value="Polyprenyl_synt"/>
</dbReference>
<name>A0AAD1UAK2_EUPCR</name>
<evidence type="ECO:0000313" key="4">
    <source>
        <dbReference type="EMBL" id="CAI2363056.1"/>
    </source>
</evidence>
<keyword evidence="5" id="KW-1185">Reference proteome</keyword>
<dbReference type="AlphaFoldDB" id="A0AAD1UAK2"/>
<sequence length="428" mass="49170">MRKARFLTSGSFGRGFSTTPKRWIQGMSAIGPTEMVSYQRDLRVNQQKISKATNKKLGGTNLHKRSLISFFKDYQQLFNQKNFIEKIIPRKIESHEQLEKMGCTLYEGSYETDLESANKALIDPLYELLDLGGKRWRPVYGMVIANDYGMDLDGPKSDPLYHVLAGAEILHNASIIIDDIEDQSLMRRGAPCAYLKYGQDIAINMGNFVMTTVLTDFVENFNYVPVELKMKMISELTKEISCLHFGQNWDICWHNNYKLPTQSEYFQMCASKTSVIPRLITTMVGLLNKDNPTRIKKLRNMINDLGIAFQIQDDIISLESDVYAKSRGIFGEDIHEGKRTLMVIHSVENLPKSDGKRLIDILNMKTDNDDIIREAIQMIQSTKSIEYAKSVSFNLIESYYKDMEEVMHREITKGHLKGFANYLINRDM</sequence>
<dbReference type="GO" id="GO:0046872">
    <property type="term" value="F:metal ion binding"/>
    <property type="evidence" value="ECO:0007669"/>
    <property type="project" value="UniProtKB-KW"/>
</dbReference>
<dbReference type="GO" id="GO:0008299">
    <property type="term" value="P:isoprenoid biosynthetic process"/>
    <property type="evidence" value="ECO:0007669"/>
    <property type="project" value="InterPro"/>
</dbReference>
<accession>A0AAD1UAK2</accession>
<dbReference type="PANTHER" id="PTHR12001">
    <property type="entry name" value="GERANYLGERANYL PYROPHOSPHATE SYNTHASE"/>
    <property type="match status" value="1"/>
</dbReference>
<dbReference type="Pfam" id="PF00348">
    <property type="entry name" value="polyprenyl_synt"/>
    <property type="match status" value="1"/>
</dbReference>